<keyword evidence="1" id="KW-0805">Transcription regulation</keyword>
<dbReference type="PROSITE" id="PS51118">
    <property type="entry name" value="HTH_HXLR"/>
    <property type="match status" value="1"/>
</dbReference>
<dbReference type="InterPro" id="IPR036388">
    <property type="entry name" value="WH-like_DNA-bd_sf"/>
</dbReference>
<proteinExistence type="predicted"/>
<dbReference type="GO" id="GO:0003677">
    <property type="term" value="F:DNA binding"/>
    <property type="evidence" value="ECO:0007669"/>
    <property type="project" value="UniProtKB-KW"/>
</dbReference>
<evidence type="ECO:0000256" key="1">
    <source>
        <dbReference type="ARBA" id="ARBA00023015"/>
    </source>
</evidence>
<keyword evidence="6" id="KW-1185">Reference proteome</keyword>
<sequence>MNPSKQNERKESSVKSNQLSILNDNNSCNFRGYSIEDLMRETSELRKIVTKRGTLEILIPLCCSTDPVRYITFRKSMKGISSKTLTIRLKELEKNGILSRQYFNEIPPRVEYRLTQKGQELVESIISLLQWMRKWSG</sequence>
<dbReference type="KEGG" id="nfn:NFRAN_0048"/>
<evidence type="ECO:0000256" key="2">
    <source>
        <dbReference type="ARBA" id="ARBA00023125"/>
    </source>
</evidence>
<protein>
    <submittedName>
        <fullName evidence="5">Putative HTH-type transcriptional regulator YybR</fullName>
    </submittedName>
</protein>
<dbReference type="RefSeq" id="WP_232037896.1">
    <property type="nucleotide sequence ID" value="NZ_LR216287.1"/>
</dbReference>
<dbReference type="EMBL" id="LR216287">
    <property type="protein sequence ID" value="VFJ12369.1"/>
    <property type="molecule type" value="Genomic_DNA"/>
</dbReference>
<keyword evidence="3" id="KW-0804">Transcription</keyword>
<name>A0A484IBH4_9ARCH</name>
<evidence type="ECO:0000313" key="6">
    <source>
        <dbReference type="Proteomes" id="UP000294299"/>
    </source>
</evidence>
<dbReference type="Pfam" id="PF01638">
    <property type="entry name" value="HxlR"/>
    <property type="match status" value="1"/>
</dbReference>
<accession>A0A484IBH4</accession>
<keyword evidence="2" id="KW-0238">DNA-binding</keyword>
<evidence type="ECO:0000313" key="5">
    <source>
        <dbReference type="EMBL" id="VFJ12369.1"/>
    </source>
</evidence>
<gene>
    <name evidence="5" type="primary">yybR</name>
    <name evidence="5" type="ORF">NFRAN_0048</name>
</gene>
<feature type="domain" description="HTH hxlR-type" evidence="4">
    <location>
        <begin position="28"/>
        <end position="137"/>
    </location>
</feature>
<evidence type="ECO:0000256" key="3">
    <source>
        <dbReference type="ARBA" id="ARBA00023163"/>
    </source>
</evidence>
<dbReference type="InterPro" id="IPR036390">
    <property type="entry name" value="WH_DNA-bd_sf"/>
</dbReference>
<dbReference type="GeneID" id="39419652"/>
<dbReference type="InterPro" id="IPR002577">
    <property type="entry name" value="HTH_HxlR"/>
</dbReference>
<dbReference type="SUPFAM" id="SSF46785">
    <property type="entry name" value="Winged helix' DNA-binding domain"/>
    <property type="match status" value="1"/>
</dbReference>
<dbReference type="Gene3D" id="1.10.10.10">
    <property type="entry name" value="Winged helix-like DNA-binding domain superfamily/Winged helix DNA-binding domain"/>
    <property type="match status" value="1"/>
</dbReference>
<dbReference type="Proteomes" id="UP000294299">
    <property type="component" value="Chromosome NFRAN"/>
</dbReference>
<dbReference type="PANTHER" id="PTHR33204">
    <property type="entry name" value="TRANSCRIPTIONAL REGULATOR, MARR FAMILY"/>
    <property type="match status" value="1"/>
</dbReference>
<organism evidence="5 6">
    <name type="scientific">Candidatus Nitrosocosmicus franklandianus</name>
    <dbReference type="NCBI Taxonomy" id="1798806"/>
    <lineage>
        <taxon>Archaea</taxon>
        <taxon>Nitrososphaerota</taxon>
        <taxon>Nitrososphaeria</taxon>
        <taxon>Nitrososphaerales</taxon>
        <taxon>Nitrososphaeraceae</taxon>
        <taxon>Candidatus Nitrosocosmicus</taxon>
    </lineage>
</organism>
<evidence type="ECO:0000259" key="4">
    <source>
        <dbReference type="PROSITE" id="PS51118"/>
    </source>
</evidence>
<dbReference type="AlphaFoldDB" id="A0A484IBH4"/>
<reference evidence="5 6" key="1">
    <citation type="submission" date="2019-02" db="EMBL/GenBank/DDBJ databases">
        <authorList>
            <person name="Lehtovirta-Morley E L."/>
        </authorList>
    </citation>
    <scope>NUCLEOTIDE SEQUENCE [LARGE SCALE GENOMIC DNA]</scope>
    <source>
        <strain evidence="5">NFRAN1</strain>
    </source>
</reference>
<dbReference type="PANTHER" id="PTHR33204:SF18">
    <property type="entry name" value="TRANSCRIPTIONAL REGULATORY PROTEIN"/>
    <property type="match status" value="1"/>
</dbReference>